<feature type="region of interest" description="Disordered" evidence="1">
    <location>
        <begin position="1"/>
        <end position="68"/>
    </location>
</feature>
<evidence type="ECO:0000313" key="3">
    <source>
        <dbReference type="Proteomes" id="UP000324222"/>
    </source>
</evidence>
<proteinExistence type="predicted"/>
<dbReference type="EMBL" id="VSRR010006950">
    <property type="protein sequence ID" value="MPC45907.1"/>
    <property type="molecule type" value="Genomic_DNA"/>
</dbReference>
<evidence type="ECO:0000256" key="1">
    <source>
        <dbReference type="SAM" id="MobiDB-lite"/>
    </source>
</evidence>
<organism evidence="2 3">
    <name type="scientific">Portunus trituberculatus</name>
    <name type="common">Swimming crab</name>
    <name type="synonym">Neptunus trituberculatus</name>
    <dbReference type="NCBI Taxonomy" id="210409"/>
    <lineage>
        <taxon>Eukaryota</taxon>
        <taxon>Metazoa</taxon>
        <taxon>Ecdysozoa</taxon>
        <taxon>Arthropoda</taxon>
        <taxon>Crustacea</taxon>
        <taxon>Multicrustacea</taxon>
        <taxon>Malacostraca</taxon>
        <taxon>Eumalacostraca</taxon>
        <taxon>Eucarida</taxon>
        <taxon>Decapoda</taxon>
        <taxon>Pleocyemata</taxon>
        <taxon>Brachyura</taxon>
        <taxon>Eubrachyura</taxon>
        <taxon>Portunoidea</taxon>
        <taxon>Portunidae</taxon>
        <taxon>Portuninae</taxon>
        <taxon>Portunus</taxon>
    </lineage>
</organism>
<feature type="compositionally biased region" description="Basic and acidic residues" evidence="1">
    <location>
        <begin position="1"/>
        <end position="25"/>
    </location>
</feature>
<feature type="compositionally biased region" description="Basic residues" evidence="1">
    <location>
        <begin position="29"/>
        <end position="42"/>
    </location>
</feature>
<comment type="caution">
    <text evidence="2">The sequence shown here is derived from an EMBL/GenBank/DDBJ whole genome shotgun (WGS) entry which is preliminary data.</text>
</comment>
<gene>
    <name evidence="2" type="ORF">E2C01_039613</name>
</gene>
<reference evidence="2 3" key="1">
    <citation type="submission" date="2019-05" db="EMBL/GenBank/DDBJ databases">
        <title>Another draft genome of Portunus trituberculatus and its Hox gene families provides insights of decapod evolution.</title>
        <authorList>
            <person name="Jeong J.-H."/>
            <person name="Song I."/>
            <person name="Kim S."/>
            <person name="Choi T."/>
            <person name="Kim D."/>
            <person name="Ryu S."/>
            <person name="Kim W."/>
        </authorList>
    </citation>
    <scope>NUCLEOTIDE SEQUENCE [LARGE SCALE GENOMIC DNA]</scope>
    <source>
        <tissue evidence="2">Muscle</tissue>
    </source>
</reference>
<name>A0A5B7FK88_PORTR</name>
<dbReference type="Proteomes" id="UP000324222">
    <property type="component" value="Unassembled WGS sequence"/>
</dbReference>
<protein>
    <submittedName>
        <fullName evidence="2">Uncharacterized protein</fullName>
    </submittedName>
</protein>
<keyword evidence="3" id="KW-1185">Reference proteome</keyword>
<feature type="compositionally biased region" description="Basic and acidic residues" evidence="1">
    <location>
        <begin position="43"/>
        <end position="68"/>
    </location>
</feature>
<accession>A0A5B7FK88</accession>
<evidence type="ECO:0000313" key="2">
    <source>
        <dbReference type="EMBL" id="MPC45907.1"/>
    </source>
</evidence>
<dbReference type="AlphaFoldDB" id="A0A5B7FK88"/>
<sequence>MEEEPRSEGVKEESGRSSKKLEEITARPSRLHHHHQPHLRHKHEAEEPFRPREVSLGELWRRDPQPDV</sequence>